<dbReference type="eggNOG" id="COG0554">
    <property type="taxonomic scope" value="Bacteria"/>
</dbReference>
<dbReference type="RefSeq" id="WP_006598383.1">
    <property type="nucleotide sequence ID" value="NZ_GL622359.1"/>
</dbReference>
<evidence type="ECO:0000259" key="9">
    <source>
        <dbReference type="Pfam" id="PF00370"/>
    </source>
</evidence>
<keyword evidence="4 8" id="KW-0418">Kinase</keyword>
<evidence type="ECO:0000313" key="12">
    <source>
        <dbReference type="Proteomes" id="UP000004754"/>
    </source>
</evidence>
<dbReference type="InterPro" id="IPR018483">
    <property type="entry name" value="Carb_kinase_FGGY_CS"/>
</dbReference>
<dbReference type="STRING" id="887929.HMP0721_0959"/>
<dbReference type="Gene3D" id="3.30.420.40">
    <property type="match status" value="2"/>
</dbReference>
<dbReference type="GO" id="GO:0019563">
    <property type="term" value="P:glycerol catabolic process"/>
    <property type="evidence" value="ECO:0007669"/>
    <property type="project" value="TreeGrafter"/>
</dbReference>
<evidence type="ECO:0000256" key="2">
    <source>
        <dbReference type="ARBA" id="ARBA00022679"/>
    </source>
</evidence>
<dbReference type="PIRSF" id="PIRSF000538">
    <property type="entry name" value="GlpK"/>
    <property type="match status" value="1"/>
</dbReference>
<evidence type="ECO:0000256" key="3">
    <source>
        <dbReference type="ARBA" id="ARBA00022741"/>
    </source>
</evidence>
<dbReference type="GO" id="GO:0005524">
    <property type="term" value="F:ATP binding"/>
    <property type="evidence" value="ECO:0007669"/>
    <property type="project" value="UniProtKB-KW"/>
</dbReference>
<feature type="domain" description="Carbohydrate kinase FGGY C-terminal" evidence="10">
    <location>
        <begin position="264"/>
        <end position="453"/>
    </location>
</feature>
<keyword evidence="5" id="KW-0319">Glycerol metabolism</keyword>
<dbReference type="PROSITE" id="PS00445">
    <property type="entry name" value="FGGY_KINASES_2"/>
    <property type="match status" value="1"/>
</dbReference>
<evidence type="ECO:0000259" key="10">
    <source>
        <dbReference type="Pfam" id="PF02782"/>
    </source>
</evidence>
<keyword evidence="6" id="KW-0067">ATP-binding</keyword>
<evidence type="ECO:0000256" key="7">
    <source>
        <dbReference type="ARBA" id="ARBA00043149"/>
    </source>
</evidence>
<protein>
    <recommendedName>
        <fullName evidence="7">ATP:glycerol 3-phosphotransferase</fullName>
    </recommendedName>
</protein>
<keyword evidence="3" id="KW-0547">Nucleotide-binding</keyword>
<dbReference type="HOGENOM" id="CLU_009281_2_3_9"/>
<organism evidence="11 12">
    <name type="scientific">Pseudoramibacter alactolyticus ATCC 23263</name>
    <dbReference type="NCBI Taxonomy" id="887929"/>
    <lineage>
        <taxon>Bacteria</taxon>
        <taxon>Bacillati</taxon>
        <taxon>Bacillota</taxon>
        <taxon>Clostridia</taxon>
        <taxon>Eubacteriales</taxon>
        <taxon>Eubacteriaceae</taxon>
        <taxon>Pseudoramibacter</taxon>
    </lineage>
</organism>
<evidence type="ECO:0000256" key="6">
    <source>
        <dbReference type="ARBA" id="ARBA00022840"/>
    </source>
</evidence>
<evidence type="ECO:0000256" key="4">
    <source>
        <dbReference type="ARBA" id="ARBA00022777"/>
    </source>
</evidence>
<name>E6MG26_9FIRM</name>
<dbReference type="Proteomes" id="UP000004754">
    <property type="component" value="Unassembled WGS sequence"/>
</dbReference>
<dbReference type="NCBIfam" id="NF000756">
    <property type="entry name" value="PRK00047.1"/>
    <property type="match status" value="1"/>
</dbReference>
<dbReference type="InterPro" id="IPR000577">
    <property type="entry name" value="Carb_kinase_FGGY"/>
</dbReference>
<reference evidence="11 12" key="1">
    <citation type="submission" date="2010-12" db="EMBL/GenBank/DDBJ databases">
        <authorList>
            <person name="Muzny D."/>
            <person name="Qin X."/>
            <person name="Deng J."/>
            <person name="Jiang H."/>
            <person name="Liu Y."/>
            <person name="Qu J."/>
            <person name="Song X.-Z."/>
            <person name="Zhang L."/>
            <person name="Thornton R."/>
            <person name="Coyle M."/>
            <person name="Francisco L."/>
            <person name="Jackson L."/>
            <person name="Javaid M."/>
            <person name="Korchina V."/>
            <person name="Kovar C."/>
            <person name="Mata R."/>
            <person name="Mathew T."/>
            <person name="Ngo R."/>
            <person name="Nguyen L."/>
            <person name="Nguyen N."/>
            <person name="Okwuonu G."/>
            <person name="Ongeri F."/>
            <person name="Pham C."/>
            <person name="Simmons D."/>
            <person name="Wilczek-Boney K."/>
            <person name="Hale W."/>
            <person name="Jakkamsetti A."/>
            <person name="Pham P."/>
            <person name="Ruth R."/>
            <person name="San Lucas F."/>
            <person name="Warren J."/>
            <person name="Zhang J."/>
            <person name="Zhao Z."/>
            <person name="Zhou C."/>
            <person name="Zhu D."/>
            <person name="Lee S."/>
            <person name="Bess C."/>
            <person name="Blankenburg K."/>
            <person name="Forbes L."/>
            <person name="Fu Q."/>
            <person name="Gubbala S."/>
            <person name="Hirani K."/>
            <person name="Jayaseelan J.C."/>
            <person name="Lara F."/>
            <person name="Munidasa M."/>
            <person name="Palculict T."/>
            <person name="Patil S."/>
            <person name="Pu L.-L."/>
            <person name="Saada N."/>
            <person name="Tang L."/>
            <person name="Weissenberger G."/>
            <person name="Zhu Y."/>
            <person name="Hemphill L."/>
            <person name="Shang Y."/>
            <person name="Youmans B."/>
            <person name="Ayvaz T."/>
            <person name="Ross M."/>
            <person name="Santibanez J."/>
            <person name="Aqrawi P."/>
            <person name="Gross S."/>
            <person name="Joshi V."/>
            <person name="Fowler G."/>
            <person name="Nazareth L."/>
            <person name="Reid J."/>
            <person name="Worley K."/>
            <person name="Petrosino J."/>
            <person name="Highlander S."/>
            <person name="Gibbs R."/>
        </authorList>
    </citation>
    <scope>NUCLEOTIDE SEQUENCE [LARGE SCALE GENOMIC DNA]</scope>
    <source>
        <strain evidence="11 12">ATCC 23263</strain>
    </source>
</reference>
<comment type="similarity">
    <text evidence="1 8">Belongs to the FGGY kinase family.</text>
</comment>
<evidence type="ECO:0000313" key="11">
    <source>
        <dbReference type="EMBL" id="EFV01566.1"/>
    </source>
</evidence>
<dbReference type="AlphaFoldDB" id="E6MG26"/>
<dbReference type="FunFam" id="3.30.420.40:FF:000008">
    <property type="entry name" value="Glycerol kinase"/>
    <property type="match status" value="1"/>
</dbReference>
<evidence type="ECO:0000256" key="1">
    <source>
        <dbReference type="ARBA" id="ARBA00009156"/>
    </source>
</evidence>
<feature type="domain" description="Carbohydrate kinase FGGY N-terminal" evidence="9">
    <location>
        <begin position="5"/>
        <end position="254"/>
    </location>
</feature>
<dbReference type="InterPro" id="IPR018484">
    <property type="entry name" value="FGGY_N"/>
</dbReference>
<keyword evidence="12" id="KW-1185">Reference proteome</keyword>
<dbReference type="PANTHER" id="PTHR10196">
    <property type="entry name" value="SUGAR KINASE"/>
    <property type="match status" value="1"/>
</dbReference>
<evidence type="ECO:0000256" key="5">
    <source>
        <dbReference type="ARBA" id="ARBA00022798"/>
    </source>
</evidence>
<proteinExistence type="inferred from homology"/>
<dbReference type="EMBL" id="AEQN01000016">
    <property type="protein sequence ID" value="EFV01566.1"/>
    <property type="molecule type" value="Genomic_DNA"/>
</dbReference>
<dbReference type="GO" id="GO:0004370">
    <property type="term" value="F:glycerol kinase activity"/>
    <property type="evidence" value="ECO:0007669"/>
    <property type="project" value="TreeGrafter"/>
</dbReference>
<dbReference type="Pfam" id="PF00370">
    <property type="entry name" value="FGGY_N"/>
    <property type="match status" value="1"/>
</dbReference>
<evidence type="ECO:0000256" key="8">
    <source>
        <dbReference type="RuleBase" id="RU003733"/>
    </source>
</evidence>
<dbReference type="InterPro" id="IPR043129">
    <property type="entry name" value="ATPase_NBD"/>
</dbReference>
<dbReference type="GO" id="GO:0005829">
    <property type="term" value="C:cytosol"/>
    <property type="evidence" value="ECO:0007669"/>
    <property type="project" value="TreeGrafter"/>
</dbReference>
<keyword evidence="2 8" id="KW-0808">Transferase</keyword>
<sequence length="513" mass="57327">MAKKYILTIDEGTTSARAILFNHDGMPVSIAQNEFNQYYPYPGWIEQDPKEIWATTTEVINKCKKQAGVDDDDILAVGITNQRETCVVWDKETGVPVYNAIVWGDNRQEIVDGYNAMRADGYEEVLKEKTGLVCDPEFSALKVKWILDNVEETRYRAKQGELYYGNIDCWILWNLTRGKAHKTDYSNASRTALFNIKTLDWDQELLDKFDIPREMMPEVCDSMGNFGEVHMGTTFQKPLPITAILGDQMAATFGQACFEEGDCKMTFGTAGVFDSIIGNEPKKSESGLLTSIAWGIDGKITYLFEGVVMNSGSTIQYLRDEMRFLEGTSDSEFFAKKAKMPRGTAYFLPMFSGVGAPYWDANAKGALFGLTRGIDKNDIILAALDSLGYQTRDMVDATMRDTGKPITILKIDGGAAKNDLIAQFNADICGIDVDRPTSVEMTAAGAAFMAGLAVDFWTSFDDIKKARESEKIFKPEMPEAQKEKLYAGWMNCINTLKVWGEGTQEIRKKYGDD</sequence>
<dbReference type="OrthoDB" id="9805576at2"/>
<dbReference type="CDD" id="cd07769">
    <property type="entry name" value="ASKHA_NBD_FGGY_GK"/>
    <property type="match status" value="1"/>
</dbReference>
<dbReference type="SUPFAM" id="SSF53067">
    <property type="entry name" value="Actin-like ATPase domain"/>
    <property type="match status" value="2"/>
</dbReference>
<gene>
    <name evidence="11" type="ORF">HMP0721_0959</name>
</gene>
<comment type="caution">
    <text evidence="11">The sequence shown here is derived from an EMBL/GenBank/DDBJ whole genome shotgun (WGS) entry which is preliminary data.</text>
</comment>
<dbReference type="Pfam" id="PF02782">
    <property type="entry name" value="FGGY_C"/>
    <property type="match status" value="1"/>
</dbReference>
<dbReference type="PANTHER" id="PTHR10196:SF69">
    <property type="entry name" value="GLYCEROL KINASE"/>
    <property type="match status" value="1"/>
</dbReference>
<dbReference type="InterPro" id="IPR018485">
    <property type="entry name" value="FGGY_C"/>
</dbReference>
<accession>E6MG26</accession>